<dbReference type="SUPFAM" id="SSF50965">
    <property type="entry name" value="Galactose oxidase, central domain"/>
    <property type="match status" value="1"/>
</dbReference>
<evidence type="ECO:0000256" key="3">
    <source>
        <dbReference type="SAM" id="MobiDB-lite"/>
    </source>
</evidence>
<dbReference type="AlphaFoldDB" id="A0AAD5JLS4"/>
<feature type="chain" id="PRO_5042055353" description="Galactose oxidase" evidence="5">
    <location>
        <begin position="21"/>
        <end position="569"/>
    </location>
</feature>
<dbReference type="InterPro" id="IPR015915">
    <property type="entry name" value="Kelch-typ_b-propeller"/>
</dbReference>
<gene>
    <name evidence="6" type="ORF">BDA99DRAFT_528094</name>
</gene>
<feature type="compositionally biased region" description="Polar residues" evidence="3">
    <location>
        <begin position="519"/>
        <end position="535"/>
    </location>
</feature>
<feature type="compositionally biased region" description="Low complexity" evidence="3">
    <location>
        <begin position="509"/>
        <end position="518"/>
    </location>
</feature>
<evidence type="ECO:0000313" key="6">
    <source>
        <dbReference type="EMBL" id="KAI9245336.1"/>
    </source>
</evidence>
<dbReference type="Gene3D" id="2.120.10.80">
    <property type="entry name" value="Kelch-type beta propeller"/>
    <property type="match status" value="2"/>
</dbReference>
<evidence type="ECO:0000256" key="4">
    <source>
        <dbReference type="SAM" id="Phobius"/>
    </source>
</evidence>
<protein>
    <recommendedName>
        <fullName evidence="8">Galactose oxidase</fullName>
    </recommendedName>
</protein>
<keyword evidence="7" id="KW-1185">Reference proteome</keyword>
<comment type="caution">
    <text evidence="6">The sequence shown here is derived from an EMBL/GenBank/DDBJ whole genome shotgun (WGS) entry which is preliminary data.</text>
</comment>
<reference evidence="6" key="2">
    <citation type="submission" date="2023-02" db="EMBL/GenBank/DDBJ databases">
        <authorList>
            <consortium name="DOE Joint Genome Institute"/>
            <person name="Mondo S.J."/>
            <person name="Chang Y."/>
            <person name="Wang Y."/>
            <person name="Ahrendt S."/>
            <person name="Andreopoulos W."/>
            <person name="Barry K."/>
            <person name="Beard J."/>
            <person name="Benny G.L."/>
            <person name="Blankenship S."/>
            <person name="Bonito G."/>
            <person name="Cuomo C."/>
            <person name="Desiro A."/>
            <person name="Gervers K.A."/>
            <person name="Hundley H."/>
            <person name="Kuo A."/>
            <person name="LaButti K."/>
            <person name="Lang B.F."/>
            <person name="Lipzen A."/>
            <person name="O'Donnell K."/>
            <person name="Pangilinan J."/>
            <person name="Reynolds N."/>
            <person name="Sandor L."/>
            <person name="Smith M.W."/>
            <person name="Tsang A."/>
            <person name="Grigoriev I.V."/>
            <person name="Stajich J.E."/>
            <person name="Spatafora J.W."/>
        </authorList>
    </citation>
    <scope>NUCLEOTIDE SEQUENCE</scope>
    <source>
        <strain evidence="6">RSA 2281</strain>
    </source>
</reference>
<sequence>MRQLLYNALFLAGIFGAVTSVSPTPRLYSGCTYLRRKIYCYGGVDRADAGIQADRLMTMDDFYYLDISGNFAVSNASSAWVEINAEGGLQPEPNAFYSMGKISENNTIVISGGLGRNDRTLLVNPTIAYNVITNTWFTMSGNSGNQVYAAANAQESNNSLYIWGGVSDAATGYGFQDYEPDMRILDLIADQWRRVDLYARIPTRVYHTSTLGNDQRSIYFIGGQAQTYVTAENGTSYYEKTLAPMNSILVFDTSTSMWATRNTTGITPSSRLWHTAELKPNTNEIVVYGGAIMLPNSTEPAEDFCYVLDTTSMSWTIINLNKDEGAGIRSDHSAVFLEDSTLMFIMFGMNENADGRADVQVLNTDSWQWVQNYEGPGPLPNDNQDESGSGSSGLSGGAIAGIVIGVVATIVIIVGALFFIRLQRRRRQQSSHHVINNNSNMSPPRYSNDIKMENEIQPFNVATTLSIQQQAQYYPTAQGLAPPPAQHYAIAQSDGRLSPISSRTRVAGTTTTIETNTIPSPQQQRLVGETSSPQRLSVEIDSPKPDGSHQEQQNVLRMTLSPVKPDGSG</sequence>
<evidence type="ECO:0000256" key="1">
    <source>
        <dbReference type="ARBA" id="ARBA00022441"/>
    </source>
</evidence>
<name>A0AAD5JLS4_9FUNG</name>
<evidence type="ECO:0000256" key="2">
    <source>
        <dbReference type="ARBA" id="ARBA00022737"/>
    </source>
</evidence>
<feature type="region of interest" description="Disordered" evidence="3">
    <location>
        <begin position="429"/>
        <end position="448"/>
    </location>
</feature>
<dbReference type="PANTHER" id="PTHR46093">
    <property type="entry name" value="ACYL-COA-BINDING DOMAIN-CONTAINING PROTEIN 5"/>
    <property type="match status" value="1"/>
</dbReference>
<evidence type="ECO:0000256" key="5">
    <source>
        <dbReference type="SAM" id="SignalP"/>
    </source>
</evidence>
<feature type="signal peptide" evidence="5">
    <location>
        <begin position="1"/>
        <end position="20"/>
    </location>
</feature>
<keyword evidence="2" id="KW-0677">Repeat</keyword>
<dbReference type="EMBL" id="JAIXMP010000052">
    <property type="protein sequence ID" value="KAI9245336.1"/>
    <property type="molecule type" value="Genomic_DNA"/>
</dbReference>
<dbReference type="Proteomes" id="UP001209540">
    <property type="component" value="Unassembled WGS sequence"/>
</dbReference>
<keyword evidence="4" id="KW-0812">Transmembrane</keyword>
<dbReference type="Pfam" id="PF24681">
    <property type="entry name" value="Kelch_KLHDC2_KLHL20_DRC7"/>
    <property type="match status" value="1"/>
</dbReference>
<keyword evidence="4" id="KW-1133">Transmembrane helix</keyword>
<proteinExistence type="predicted"/>
<feature type="compositionally biased region" description="Polar residues" evidence="3">
    <location>
        <begin position="431"/>
        <end position="442"/>
    </location>
</feature>
<keyword evidence="1" id="KW-0880">Kelch repeat</keyword>
<organism evidence="6 7">
    <name type="scientific">Phascolomyces articulosus</name>
    <dbReference type="NCBI Taxonomy" id="60185"/>
    <lineage>
        <taxon>Eukaryota</taxon>
        <taxon>Fungi</taxon>
        <taxon>Fungi incertae sedis</taxon>
        <taxon>Mucoromycota</taxon>
        <taxon>Mucoromycotina</taxon>
        <taxon>Mucoromycetes</taxon>
        <taxon>Mucorales</taxon>
        <taxon>Lichtheimiaceae</taxon>
        <taxon>Phascolomyces</taxon>
    </lineage>
</organism>
<dbReference type="InterPro" id="IPR011043">
    <property type="entry name" value="Gal_Oxase/kelch_b-propeller"/>
</dbReference>
<evidence type="ECO:0008006" key="8">
    <source>
        <dbReference type="Google" id="ProtNLM"/>
    </source>
</evidence>
<keyword evidence="5" id="KW-0732">Signal</keyword>
<feature type="region of interest" description="Disordered" evidence="3">
    <location>
        <begin position="372"/>
        <end position="392"/>
    </location>
</feature>
<keyword evidence="4" id="KW-0472">Membrane</keyword>
<evidence type="ECO:0000313" key="7">
    <source>
        <dbReference type="Proteomes" id="UP001209540"/>
    </source>
</evidence>
<feature type="region of interest" description="Disordered" evidence="3">
    <location>
        <begin position="509"/>
        <end position="569"/>
    </location>
</feature>
<feature type="transmembrane region" description="Helical" evidence="4">
    <location>
        <begin position="398"/>
        <end position="420"/>
    </location>
</feature>
<dbReference type="PANTHER" id="PTHR46093:SF18">
    <property type="entry name" value="FIBRONECTIN TYPE-III DOMAIN-CONTAINING PROTEIN"/>
    <property type="match status" value="1"/>
</dbReference>
<accession>A0AAD5JLS4</accession>
<reference evidence="6" key="1">
    <citation type="journal article" date="2022" name="IScience">
        <title>Evolution of zygomycete secretomes and the origins of terrestrial fungal ecologies.</title>
        <authorList>
            <person name="Chang Y."/>
            <person name="Wang Y."/>
            <person name="Mondo S."/>
            <person name="Ahrendt S."/>
            <person name="Andreopoulos W."/>
            <person name="Barry K."/>
            <person name="Beard J."/>
            <person name="Benny G.L."/>
            <person name="Blankenship S."/>
            <person name="Bonito G."/>
            <person name="Cuomo C."/>
            <person name="Desiro A."/>
            <person name="Gervers K.A."/>
            <person name="Hundley H."/>
            <person name="Kuo A."/>
            <person name="LaButti K."/>
            <person name="Lang B.F."/>
            <person name="Lipzen A."/>
            <person name="O'Donnell K."/>
            <person name="Pangilinan J."/>
            <person name="Reynolds N."/>
            <person name="Sandor L."/>
            <person name="Smith M.E."/>
            <person name="Tsang A."/>
            <person name="Grigoriev I.V."/>
            <person name="Stajich J.E."/>
            <person name="Spatafora J.W."/>
        </authorList>
    </citation>
    <scope>NUCLEOTIDE SEQUENCE</scope>
    <source>
        <strain evidence="6">RSA 2281</strain>
    </source>
</reference>
<dbReference type="SUPFAM" id="SSF117281">
    <property type="entry name" value="Kelch motif"/>
    <property type="match status" value="1"/>
</dbReference>